<feature type="transmembrane region" description="Helical" evidence="1">
    <location>
        <begin position="98"/>
        <end position="117"/>
    </location>
</feature>
<sequence length="222" mass="24763">MNIFQFLNSLDELLYELMSWFVFFPVTMWRLLRHPIATMRYAEEQLRLDENRQYRGTVSPPIMLILTVAVTQCIDLAVDNTNPIVTSHQGLAELISDNTSLFLLRLVLFGSFAILLATRKVQRSAVDLDRDSLKPAFYAQCYAIAPFALLVSSGTIALGHALLPVQVLGLTALVAAFLFYGAVQVRWFQQALDQSVFRSIVDAAIGMIGSFAITLGLALLFQ</sequence>
<dbReference type="EMBL" id="RJKX01000014">
    <property type="protein sequence ID" value="ROP90712.1"/>
    <property type="molecule type" value="Genomic_DNA"/>
</dbReference>
<evidence type="ECO:0008006" key="4">
    <source>
        <dbReference type="Google" id="ProtNLM"/>
    </source>
</evidence>
<keyword evidence="1" id="KW-0812">Transmembrane</keyword>
<keyword evidence="1" id="KW-1133">Transmembrane helix</keyword>
<accession>A0A3N1LH73</accession>
<comment type="caution">
    <text evidence="2">The sequence shown here is derived from an EMBL/GenBank/DDBJ whole genome shotgun (WGS) entry which is preliminary data.</text>
</comment>
<evidence type="ECO:0000256" key="1">
    <source>
        <dbReference type="SAM" id="Phobius"/>
    </source>
</evidence>
<feature type="transmembrane region" description="Helical" evidence="1">
    <location>
        <begin position="200"/>
        <end position="221"/>
    </location>
</feature>
<feature type="transmembrane region" description="Helical" evidence="1">
    <location>
        <begin position="137"/>
        <end position="161"/>
    </location>
</feature>
<evidence type="ECO:0000313" key="2">
    <source>
        <dbReference type="EMBL" id="ROP90712.1"/>
    </source>
</evidence>
<organism evidence="2 3">
    <name type="scientific">Stella humosa</name>
    <dbReference type="NCBI Taxonomy" id="94"/>
    <lineage>
        <taxon>Bacteria</taxon>
        <taxon>Pseudomonadati</taxon>
        <taxon>Pseudomonadota</taxon>
        <taxon>Alphaproteobacteria</taxon>
        <taxon>Rhodospirillales</taxon>
        <taxon>Stellaceae</taxon>
        <taxon>Stella</taxon>
    </lineage>
</organism>
<keyword evidence="3" id="KW-1185">Reference proteome</keyword>
<proteinExistence type="predicted"/>
<dbReference type="RefSeq" id="WP_123690115.1">
    <property type="nucleotide sequence ID" value="NZ_AP019700.1"/>
</dbReference>
<evidence type="ECO:0000313" key="3">
    <source>
        <dbReference type="Proteomes" id="UP000278222"/>
    </source>
</evidence>
<reference evidence="2 3" key="1">
    <citation type="submission" date="2018-11" db="EMBL/GenBank/DDBJ databases">
        <title>Genomic Encyclopedia of Type Strains, Phase IV (KMG-IV): sequencing the most valuable type-strain genomes for metagenomic binning, comparative biology and taxonomic classification.</title>
        <authorList>
            <person name="Goeker M."/>
        </authorList>
    </citation>
    <scope>NUCLEOTIDE SEQUENCE [LARGE SCALE GENOMIC DNA]</scope>
    <source>
        <strain evidence="2 3">DSM 5900</strain>
    </source>
</reference>
<gene>
    <name evidence="2" type="ORF">EDC65_2568</name>
</gene>
<dbReference type="OrthoDB" id="8820484at2"/>
<feature type="transmembrane region" description="Helical" evidence="1">
    <location>
        <begin position="167"/>
        <end position="188"/>
    </location>
</feature>
<keyword evidence="1" id="KW-0472">Membrane</keyword>
<protein>
    <recommendedName>
        <fullName evidence="4">Yip1-like protein</fullName>
    </recommendedName>
</protein>
<name>A0A3N1LH73_9PROT</name>
<dbReference type="AlphaFoldDB" id="A0A3N1LH73"/>
<feature type="transmembrane region" description="Helical" evidence="1">
    <location>
        <begin position="13"/>
        <end position="32"/>
    </location>
</feature>
<dbReference type="Proteomes" id="UP000278222">
    <property type="component" value="Unassembled WGS sequence"/>
</dbReference>